<organism evidence="2">
    <name type="scientific">Streptomyces sp. R39</name>
    <dbReference type="NCBI Taxonomy" id="3238631"/>
    <lineage>
        <taxon>Bacteria</taxon>
        <taxon>Bacillati</taxon>
        <taxon>Actinomycetota</taxon>
        <taxon>Actinomycetes</taxon>
        <taxon>Kitasatosporales</taxon>
        <taxon>Streptomycetaceae</taxon>
        <taxon>Streptomyces</taxon>
    </lineage>
</organism>
<protein>
    <submittedName>
        <fullName evidence="2">EthD domain-containing protein</fullName>
    </submittedName>
</protein>
<evidence type="ECO:0000313" key="2">
    <source>
        <dbReference type="EMBL" id="XDQ42111.1"/>
    </source>
</evidence>
<accession>A0AB39QI47</accession>
<sequence>MIKLVAAVRRRPGMTHAEYADYVREVHGGIALANKLTVVKYVQNHVFDSACGAIGDTGYQVTLPRDSVTELYFENFEMMAQTFADPYTRDVVRPDGVNFSDLPAALSLLVEEKPLEVPQPGPGAVKVLYFLKAAEGLEPEVFRQSWLRAHEDVLADPAGPARYVRGCEWNPALSGGGMAEYFGGSGQPAYEGYAALWFDDGEAVAGIRAYEEALRGHAEKHGAFHQPSLSFFLLTREIVVFDDTRTEGGAVA</sequence>
<evidence type="ECO:0000259" key="1">
    <source>
        <dbReference type="Pfam" id="PF07110"/>
    </source>
</evidence>
<dbReference type="SUPFAM" id="SSF54909">
    <property type="entry name" value="Dimeric alpha+beta barrel"/>
    <property type="match status" value="2"/>
</dbReference>
<dbReference type="Gene3D" id="3.30.70.100">
    <property type="match status" value="2"/>
</dbReference>
<dbReference type="AlphaFoldDB" id="A0AB39QI47"/>
<feature type="domain" description="EthD" evidence="1">
    <location>
        <begin position="11"/>
        <end position="102"/>
    </location>
</feature>
<dbReference type="InterPro" id="IPR011008">
    <property type="entry name" value="Dimeric_a/b-barrel"/>
</dbReference>
<dbReference type="InterPro" id="IPR009799">
    <property type="entry name" value="EthD_dom"/>
</dbReference>
<dbReference type="Pfam" id="PF07110">
    <property type="entry name" value="EthD"/>
    <property type="match status" value="1"/>
</dbReference>
<name>A0AB39QI47_9ACTN</name>
<dbReference type="GO" id="GO:0016491">
    <property type="term" value="F:oxidoreductase activity"/>
    <property type="evidence" value="ECO:0007669"/>
    <property type="project" value="InterPro"/>
</dbReference>
<gene>
    <name evidence="2" type="ORF">AB5J52_07480</name>
</gene>
<dbReference type="RefSeq" id="WP_369221643.1">
    <property type="nucleotide sequence ID" value="NZ_CP163441.1"/>
</dbReference>
<dbReference type="EMBL" id="CP163441">
    <property type="protein sequence ID" value="XDQ42111.1"/>
    <property type="molecule type" value="Genomic_DNA"/>
</dbReference>
<proteinExistence type="predicted"/>
<reference evidence="2" key="1">
    <citation type="submission" date="2024-07" db="EMBL/GenBank/DDBJ databases">
        <authorList>
            <person name="Yu S.T."/>
        </authorList>
    </citation>
    <scope>NUCLEOTIDE SEQUENCE</scope>
    <source>
        <strain evidence="2">R39</strain>
    </source>
</reference>